<keyword evidence="3" id="KW-1185">Reference proteome</keyword>
<organism evidence="2 3">
    <name type="scientific">Xylanibacter rarus</name>
    <dbReference type="NCBI Taxonomy" id="1676614"/>
    <lineage>
        <taxon>Bacteria</taxon>
        <taxon>Pseudomonadati</taxon>
        <taxon>Bacteroidota</taxon>
        <taxon>Bacteroidia</taxon>
        <taxon>Bacteroidales</taxon>
        <taxon>Prevotellaceae</taxon>
        <taxon>Xylanibacter</taxon>
    </lineage>
</organism>
<feature type="region of interest" description="Disordered" evidence="1">
    <location>
        <begin position="1"/>
        <end position="46"/>
    </location>
</feature>
<sequence>MPFRNAKGHISENGRCTGTFQHGTGAGTTCPAGKTERRQGGLPETVTPPSAAAEIFLWFCVIITNKMLNFAFD</sequence>
<comment type="caution">
    <text evidence="2">The sequence shown here is derived from an EMBL/GenBank/DDBJ whole genome shotgun (WGS) entry which is preliminary data.</text>
</comment>
<evidence type="ECO:0000313" key="2">
    <source>
        <dbReference type="EMBL" id="KOO69234.1"/>
    </source>
</evidence>
<proteinExistence type="predicted"/>
<dbReference type="AlphaFoldDB" id="A0A8E1R0D9"/>
<protein>
    <submittedName>
        <fullName evidence="2">Uncharacterized protein</fullName>
    </submittedName>
</protein>
<accession>A0A8E1R0D9</accession>
<name>A0A8E1R0D9_9BACT</name>
<dbReference type="EMBL" id="LFQU01000004">
    <property type="protein sequence ID" value="KOO69234.1"/>
    <property type="molecule type" value="Genomic_DNA"/>
</dbReference>
<gene>
    <name evidence="2" type="ORF">ACU52_03890</name>
</gene>
<evidence type="ECO:0000313" key="3">
    <source>
        <dbReference type="Proteomes" id="UP000036951"/>
    </source>
</evidence>
<dbReference type="Proteomes" id="UP000036951">
    <property type="component" value="Unassembled WGS sequence"/>
</dbReference>
<evidence type="ECO:0000256" key="1">
    <source>
        <dbReference type="SAM" id="MobiDB-lite"/>
    </source>
</evidence>
<reference evidence="2 3" key="1">
    <citation type="submission" date="2015-06" db="EMBL/GenBank/DDBJ databases">
        <title>Prevotella sp. 109, sp. nov., a novel member of the family Prevotellaceae isolated from human faeces.</title>
        <authorList>
            <person name="Shkoporov A.N."/>
            <person name="Chaplin A.V."/>
            <person name="Kafarskaia L.I."/>
            <person name="Efimov B.A."/>
        </authorList>
    </citation>
    <scope>NUCLEOTIDE SEQUENCE [LARGE SCALE GENOMIC DNA]</scope>
    <source>
        <strain evidence="2 3">109</strain>
    </source>
</reference>